<evidence type="ECO:0000256" key="1">
    <source>
        <dbReference type="ARBA" id="ARBA00008983"/>
    </source>
</evidence>
<dbReference type="InterPro" id="IPR002109">
    <property type="entry name" value="Glutaredoxin"/>
</dbReference>
<dbReference type="GO" id="GO:0006879">
    <property type="term" value="P:intracellular iron ion homeostasis"/>
    <property type="evidence" value="ECO:0007669"/>
    <property type="project" value="TreeGrafter"/>
</dbReference>
<comment type="caution">
    <text evidence="3">The sequence shown here is derived from an EMBL/GenBank/DDBJ whole genome shotgun (WGS) entry which is preliminary data.</text>
</comment>
<feature type="domain" description="Glutaredoxin" evidence="2">
    <location>
        <begin position="42"/>
        <end position="84"/>
    </location>
</feature>
<protein>
    <submittedName>
        <fullName evidence="3">Monothiol glutaredoxin-S11</fullName>
    </submittedName>
</protein>
<dbReference type="GO" id="GO:0005829">
    <property type="term" value="C:cytosol"/>
    <property type="evidence" value="ECO:0007669"/>
    <property type="project" value="TreeGrafter"/>
</dbReference>
<evidence type="ECO:0000313" key="3">
    <source>
        <dbReference type="EMBL" id="PNH06046.1"/>
    </source>
</evidence>
<reference evidence="3 4" key="1">
    <citation type="journal article" date="2017" name="Mol. Biol. Evol.">
        <title>The 4-celled Tetrabaena socialis nuclear genome reveals the essential components for genetic control of cell number at the origin of multicellularity in the volvocine lineage.</title>
        <authorList>
            <person name="Featherston J."/>
            <person name="Arakaki Y."/>
            <person name="Hanschen E.R."/>
            <person name="Ferris P.J."/>
            <person name="Michod R.E."/>
            <person name="Olson B.J.S.C."/>
            <person name="Nozaki H."/>
            <person name="Durand P.M."/>
        </authorList>
    </citation>
    <scope>NUCLEOTIDE SEQUENCE [LARGE SCALE GENOMIC DNA]</scope>
    <source>
        <strain evidence="3 4">NIES-571</strain>
    </source>
</reference>
<dbReference type="AlphaFoldDB" id="A0A2J8A0K7"/>
<dbReference type="PROSITE" id="PS51354">
    <property type="entry name" value="GLUTAREDOXIN_2"/>
    <property type="match status" value="1"/>
</dbReference>
<gene>
    <name evidence="3" type="ORF">TSOC_007655</name>
</gene>
<proteinExistence type="inferred from homology"/>
<dbReference type="GO" id="GO:0005634">
    <property type="term" value="C:nucleus"/>
    <property type="evidence" value="ECO:0007669"/>
    <property type="project" value="TreeGrafter"/>
</dbReference>
<dbReference type="SUPFAM" id="SSF52833">
    <property type="entry name" value="Thioredoxin-like"/>
    <property type="match status" value="1"/>
</dbReference>
<dbReference type="PANTHER" id="PTHR10293">
    <property type="entry name" value="GLUTAREDOXIN FAMILY MEMBER"/>
    <property type="match status" value="1"/>
</dbReference>
<dbReference type="Pfam" id="PF00462">
    <property type="entry name" value="Glutaredoxin"/>
    <property type="match status" value="1"/>
</dbReference>
<name>A0A2J8A0K7_9CHLO</name>
<dbReference type="OrthoDB" id="415696at2759"/>
<comment type="similarity">
    <text evidence="1">Belongs to the glutaredoxin family. CGFS subfamily.</text>
</comment>
<dbReference type="EMBL" id="PGGS01000262">
    <property type="protein sequence ID" value="PNH06046.1"/>
    <property type="molecule type" value="Genomic_DNA"/>
</dbReference>
<dbReference type="PANTHER" id="PTHR10293:SF73">
    <property type="entry name" value="GLUTAREDOXIN-3"/>
    <property type="match status" value="1"/>
</dbReference>
<keyword evidence="4" id="KW-1185">Reference proteome</keyword>
<dbReference type="InterPro" id="IPR004480">
    <property type="entry name" value="Monothiol_GRX-rel"/>
</dbReference>
<dbReference type="InterPro" id="IPR036249">
    <property type="entry name" value="Thioredoxin-like_sf"/>
</dbReference>
<dbReference type="Gene3D" id="3.40.30.10">
    <property type="entry name" value="Glutaredoxin"/>
    <property type="match status" value="1"/>
</dbReference>
<dbReference type="Proteomes" id="UP000236333">
    <property type="component" value="Unassembled WGS sequence"/>
</dbReference>
<evidence type="ECO:0000313" key="4">
    <source>
        <dbReference type="Proteomes" id="UP000236333"/>
    </source>
</evidence>
<accession>A0A2J8A0K7</accession>
<organism evidence="3 4">
    <name type="scientific">Tetrabaena socialis</name>
    <dbReference type="NCBI Taxonomy" id="47790"/>
    <lineage>
        <taxon>Eukaryota</taxon>
        <taxon>Viridiplantae</taxon>
        <taxon>Chlorophyta</taxon>
        <taxon>core chlorophytes</taxon>
        <taxon>Chlorophyceae</taxon>
        <taxon>CS clade</taxon>
        <taxon>Chlamydomonadales</taxon>
        <taxon>Tetrabaenaceae</taxon>
        <taxon>Tetrabaena</taxon>
    </lineage>
</organism>
<sequence length="113" mass="12490">MDAVLAQLAVDLPDLSCMRVEAEVADEVTLQYEVTTVPYFVFLKSEGIEFGTFDILADEAVRQGLKEYSNWPTYPQLYARGELVGGCDIVLEMASGGELKSTLDEMVARMEVS</sequence>
<evidence type="ECO:0000259" key="2">
    <source>
        <dbReference type="Pfam" id="PF00462"/>
    </source>
</evidence>